<proteinExistence type="predicted"/>
<feature type="region of interest" description="Disordered" evidence="1">
    <location>
        <begin position="114"/>
        <end position="156"/>
    </location>
</feature>
<comment type="caution">
    <text evidence="2">The sequence shown here is derived from an EMBL/GenBank/DDBJ whole genome shotgun (WGS) entry which is preliminary data.</text>
</comment>
<sequence length="156" mass="17233">STSVRLRIAAYRTAIRVPRVSLLPFRFNTRLGPRRRGRRVASRGAARRSATAGHSRGYRNGAQFTQFLKGTRPPRPPAGVREYCIPASPDPHPHPQVVVFDPEMDVNSLYLESLKRPATVRPSEGTTSDSDSSDISDHSEFYGPAPESVKSFGTKT</sequence>
<protein>
    <submittedName>
        <fullName evidence="2">Uncharacterized protein</fullName>
    </submittedName>
</protein>
<keyword evidence="3" id="KW-1185">Reference proteome</keyword>
<dbReference type="Proteomes" id="UP000299102">
    <property type="component" value="Unassembled WGS sequence"/>
</dbReference>
<name>A0A4C1ZNV8_EUMVA</name>
<dbReference type="AlphaFoldDB" id="A0A4C1ZNV8"/>
<evidence type="ECO:0000256" key="1">
    <source>
        <dbReference type="SAM" id="MobiDB-lite"/>
    </source>
</evidence>
<evidence type="ECO:0000313" key="3">
    <source>
        <dbReference type="Proteomes" id="UP000299102"/>
    </source>
</evidence>
<evidence type="ECO:0000313" key="2">
    <source>
        <dbReference type="EMBL" id="GBP89448.1"/>
    </source>
</evidence>
<reference evidence="2 3" key="1">
    <citation type="journal article" date="2019" name="Commun. Biol.">
        <title>The bagworm genome reveals a unique fibroin gene that provides high tensile strength.</title>
        <authorList>
            <person name="Kono N."/>
            <person name="Nakamura H."/>
            <person name="Ohtoshi R."/>
            <person name="Tomita M."/>
            <person name="Numata K."/>
            <person name="Arakawa K."/>
        </authorList>
    </citation>
    <scope>NUCLEOTIDE SEQUENCE [LARGE SCALE GENOMIC DNA]</scope>
</reference>
<organism evidence="2 3">
    <name type="scientific">Eumeta variegata</name>
    <name type="common">Bagworm moth</name>
    <name type="synonym">Eumeta japonica</name>
    <dbReference type="NCBI Taxonomy" id="151549"/>
    <lineage>
        <taxon>Eukaryota</taxon>
        <taxon>Metazoa</taxon>
        <taxon>Ecdysozoa</taxon>
        <taxon>Arthropoda</taxon>
        <taxon>Hexapoda</taxon>
        <taxon>Insecta</taxon>
        <taxon>Pterygota</taxon>
        <taxon>Neoptera</taxon>
        <taxon>Endopterygota</taxon>
        <taxon>Lepidoptera</taxon>
        <taxon>Glossata</taxon>
        <taxon>Ditrysia</taxon>
        <taxon>Tineoidea</taxon>
        <taxon>Psychidae</taxon>
        <taxon>Oiketicinae</taxon>
        <taxon>Eumeta</taxon>
    </lineage>
</organism>
<feature type="non-terminal residue" evidence="2">
    <location>
        <position position="1"/>
    </location>
</feature>
<accession>A0A4C1ZNV8</accession>
<dbReference type="EMBL" id="BGZK01002004">
    <property type="protein sequence ID" value="GBP89448.1"/>
    <property type="molecule type" value="Genomic_DNA"/>
</dbReference>
<gene>
    <name evidence="2" type="ORF">EVAR_52498_1</name>
</gene>
<feature type="region of interest" description="Disordered" evidence="1">
    <location>
        <begin position="34"/>
        <end position="98"/>
    </location>
</feature>
<feature type="compositionally biased region" description="Low complexity" evidence="1">
    <location>
        <begin position="42"/>
        <end position="55"/>
    </location>
</feature>